<sequence length="489" mass="54493">MAVALGTESAVMTAAATGNEDGGEGGGEGGQPSDSHETAQSIPVHTSNERAYSAPYSNGPIPPPPFQGGTYISAKNVHNRQGDRGMHILHRSVALEALYDSADSFPQPRCHPETRTKMLTKLYNWITGDNTAQPICWLHGPAGAGKSAIMQTLCRQLQDTGRLGGAFVFKRDHPTRGNAKVLFTTLGYQLGLNSEDWKALISEITELDPSIVGREMQVQLHHLIVEPCRLLTISPPAILLIDGLDECQHESVQSEILRLIGNAARQYPTTLRFLVASRPEAAISETIEDPVFDGLLTRLNVEQSFEDVRTYLSAEFSRIHREHRNTMGSIPIPWPSPDILDNLVKKSSGYFVYASTVIKFIDDKWFRPTERLDDVLNLRSDTPYKALDQLYIHILLNVPLQFRSRLLDIFQCVAMGFRFTPGTIDNFFEWPQGDSRLILRGLPSLLKVPNSETGSISAQHASLLDFLCDKQATKDDHRLFIWTYKHACM</sequence>
<dbReference type="Proteomes" id="UP001218188">
    <property type="component" value="Unassembled WGS sequence"/>
</dbReference>
<dbReference type="SUPFAM" id="SSF52540">
    <property type="entry name" value="P-loop containing nucleoside triphosphate hydrolases"/>
    <property type="match status" value="1"/>
</dbReference>
<dbReference type="PANTHER" id="PTHR10039:SF17">
    <property type="entry name" value="FUNGAL STAND N-TERMINAL GOODBYE DOMAIN-CONTAINING PROTEIN-RELATED"/>
    <property type="match status" value="1"/>
</dbReference>
<feature type="domain" description="Nephrocystin 3-like N-terminal" evidence="3">
    <location>
        <begin position="123"/>
        <end position="278"/>
    </location>
</feature>
<accession>A0AAD6S9L0</accession>
<gene>
    <name evidence="4" type="ORF">C8F04DRAFT_1402064</name>
</gene>
<evidence type="ECO:0000256" key="2">
    <source>
        <dbReference type="SAM" id="MobiDB-lite"/>
    </source>
</evidence>
<organism evidence="4 5">
    <name type="scientific">Mycena alexandri</name>
    <dbReference type="NCBI Taxonomy" id="1745969"/>
    <lineage>
        <taxon>Eukaryota</taxon>
        <taxon>Fungi</taxon>
        <taxon>Dikarya</taxon>
        <taxon>Basidiomycota</taxon>
        <taxon>Agaricomycotina</taxon>
        <taxon>Agaricomycetes</taxon>
        <taxon>Agaricomycetidae</taxon>
        <taxon>Agaricales</taxon>
        <taxon>Marasmiineae</taxon>
        <taxon>Mycenaceae</taxon>
        <taxon>Mycena</taxon>
    </lineage>
</organism>
<dbReference type="Pfam" id="PF24883">
    <property type="entry name" value="NPHP3_N"/>
    <property type="match status" value="1"/>
</dbReference>
<feature type="region of interest" description="Disordered" evidence="2">
    <location>
        <begin position="13"/>
        <end position="40"/>
    </location>
</feature>
<keyword evidence="5" id="KW-1185">Reference proteome</keyword>
<dbReference type="Gene3D" id="3.40.50.300">
    <property type="entry name" value="P-loop containing nucleotide triphosphate hydrolases"/>
    <property type="match status" value="1"/>
</dbReference>
<dbReference type="PANTHER" id="PTHR10039">
    <property type="entry name" value="AMELOGENIN"/>
    <property type="match status" value="1"/>
</dbReference>
<evidence type="ECO:0000313" key="4">
    <source>
        <dbReference type="EMBL" id="KAJ7022953.1"/>
    </source>
</evidence>
<evidence type="ECO:0000313" key="5">
    <source>
        <dbReference type="Proteomes" id="UP001218188"/>
    </source>
</evidence>
<dbReference type="InterPro" id="IPR056884">
    <property type="entry name" value="NPHP3-like_N"/>
</dbReference>
<dbReference type="EMBL" id="JARJCM010000199">
    <property type="protein sequence ID" value="KAJ7022953.1"/>
    <property type="molecule type" value="Genomic_DNA"/>
</dbReference>
<evidence type="ECO:0000259" key="3">
    <source>
        <dbReference type="Pfam" id="PF24883"/>
    </source>
</evidence>
<reference evidence="4" key="1">
    <citation type="submission" date="2023-03" db="EMBL/GenBank/DDBJ databases">
        <title>Massive genome expansion in bonnet fungi (Mycena s.s.) driven by repeated elements and novel gene families across ecological guilds.</title>
        <authorList>
            <consortium name="Lawrence Berkeley National Laboratory"/>
            <person name="Harder C.B."/>
            <person name="Miyauchi S."/>
            <person name="Viragh M."/>
            <person name="Kuo A."/>
            <person name="Thoen E."/>
            <person name="Andreopoulos B."/>
            <person name="Lu D."/>
            <person name="Skrede I."/>
            <person name="Drula E."/>
            <person name="Henrissat B."/>
            <person name="Morin E."/>
            <person name="Kohler A."/>
            <person name="Barry K."/>
            <person name="LaButti K."/>
            <person name="Morin E."/>
            <person name="Salamov A."/>
            <person name="Lipzen A."/>
            <person name="Mereny Z."/>
            <person name="Hegedus B."/>
            <person name="Baldrian P."/>
            <person name="Stursova M."/>
            <person name="Weitz H."/>
            <person name="Taylor A."/>
            <person name="Grigoriev I.V."/>
            <person name="Nagy L.G."/>
            <person name="Martin F."/>
            <person name="Kauserud H."/>
        </authorList>
    </citation>
    <scope>NUCLEOTIDE SEQUENCE</scope>
    <source>
        <strain evidence="4">CBHHK200</strain>
    </source>
</reference>
<comment type="caution">
    <text evidence="4">The sequence shown here is derived from an EMBL/GenBank/DDBJ whole genome shotgun (WGS) entry which is preliminary data.</text>
</comment>
<dbReference type="InterPro" id="IPR027417">
    <property type="entry name" value="P-loop_NTPase"/>
</dbReference>
<protein>
    <recommendedName>
        <fullName evidence="3">Nephrocystin 3-like N-terminal domain-containing protein</fullName>
    </recommendedName>
</protein>
<name>A0AAD6S9L0_9AGAR</name>
<dbReference type="AlphaFoldDB" id="A0AAD6S9L0"/>
<keyword evidence="1" id="KW-0677">Repeat</keyword>
<proteinExistence type="predicted"/>
<evidence type="ECO:0000256" key="1">
    <source>
        <dbReference type="ARBA" id="ARBA00022737"/>
    </source>
</evidence>